<reference evidence="3" key="3">
    <citation type="submission" date="2015-04" db="UniProtKB">
        <authorList>
            <consortium name="EnsemblPlants"/>
        </authorList>
    </citation>
    <scope>IDENTIFICATION</scope>
</reference>
<dbReference type="Proteomes" id="UP000032180">
    <property type="component" value="Chromosome 9"/>
</dbReference>
<proteinExistence type="inferred from homology"/>
<feature type="region of interest" description="Disordered" evidence="2">
    <location>
        <begin position="261"/>
        <end position="280"/>
    </location>
</feature>
<accession>A0A0D9XC27</accession>
<evidence type="ECO:0000256" key="2">
    <source>
        <dbReference type="SAM" id="MobiDB-lite"/>
    </source>
</evidence>
<comment type="similarity">
    <text evidence="1">Belongs to the QWRF family.</text>
</comment>
<dbReference type="Pfam" id="PF04484">
    <property type="entry name" value="QWRF"/>
    <property type="match status" value="1"/>
</dbReference>
<reference evidence="4" key="2">
    <citation type="submission" date="2013-12" db="EMBL/GenBank/DDBJ databases">
        <authorList>
            <person name="Yu Y."/>
            <person name="Lee S."/>
            <person name="de Baynast K."/>
            <person name="Wissotski M."/>
            <person name="Liu L."/>
            <person name="Talag J."/>
            <person name="Goicoechea J."/>
            <person name="Angelova A."/>
            <person name="Jetty R."/>
            <person name="Kudrna D."/>
            <person name="Golser W."/>
            <person name="Rivera L."/>
            <person name="Zhang J."/>
            <person name="Wing R."/>
        </authorList>
    </citation>
    <scope>NUCLEOTIDE SEQUENCE</scope>
</reference>
<dbReference type="eggNOG" id="ENOG502R98H">
    <property type="taxonomic scope" value="Eukaryota"/>
</dbReference>
<dbReference type="AlphaFoldDB" id="A0A0D9XC27"/>
<dbReference type="PANTHER" id="PTHR31807">
    <property type="entry name" value="AUGMIN FAMILY MEMBER"/>
    <property type="match status" value="1"/>
</dbReference>
<feature type="region of interest" description="Disordered" evidence="2">
    <location>
        <begin position="203"/>
        <end position="241"/>
    </location>
</feature>
<dbReference type="GO" id="GO:0008017">
    <property type="term" value="F:microtubule binding"/>
    <property type="evidence" value="ECO:0007669"/>
    <property type="project" value="TreeGrafter"/>
</dbReference>
<dbReference type="GO" id="GO:0051225">
    <property type="term" value="P:spindle assembly"/>
    <property type="evidence" value="ECO:0007669"/>
    <property type="project" value="TreeGrafter"/>
</dbReference>
<name>A0A0D9XC27_9ORYZ</name>
<reference evidence="3 4" key="1">
    <citation type="submission" date="2012-08" db="EMBL/GenBank/DDBJ databases">
        <title>Oryza genome evolution.</title>
        <authorList>
            <person name="Wing R.A."/>
        </authorList>
    </citation>
    <scope>NUCLEOTIDE SEQUENCE</scope>
</reference>
<protein>
    <recommendedName>
        <fullName evidence="5">Protein ENDOSPERM DEFECTIVE 1</fullName>
    </recommendedName>
</protein>
<organism evidence="3 4">
    <name type="scientific">Leersia perrieri</name>
    <dbReference type="NCBI Taxonomy" id="77586"/>
    <lineage>
        <taxon>Eukaryota</taxon>
        <taxon>Viridiplantae</taxon>
        <taxon>Streptophyta</taxon>
        <taxon>Embryophyta</taxon>
        <taxon>Tracheophyta</taxon>
        <taxon>Spermatophyta</taxon>
        <taxon>Magnoliopsida</taxon>
        <taxon>Liliopsida</taxon>
        <taxon>Poales</taxon>
        <taxon>Poaceae</taxon>
        <taxon>BOP clade</taxon>
        <taxon>Oryzoideae</taxon>
        <taxon>Oryzeae</taxon>
        <taxon>Oryzinae</taxon>
        <taxon>Leersia</taxon>
    </lineage>
</organism>
<dbReference type="Gramene" id="LPERR09G02800.1">
    <property type="protein sequence ID" value="LPERR09G02800.1"/>
    <property type="gene ID" value="LPERR09G02800"/>
</dbReference>
<dbReference type="EnsemblPlants" id="LPERR09G02800.1">
    <property type="protein sequence ID" value="LPERR09G02800.1"/>
    <property type="gene ID" value="LPERR09G02800"/>
</dbReference>
<feature type="compositionally biased region" description="Low complexity" evidence="2">
    <location>
        <begin position="218"/>
        <end position="229"/>
    </location>
</feature>
<dbReference type="HOGENOM" id="CLU_043350_0_0_1"/>
<dbReference type="PANTHER" id="PTHR31807:SF6">
    <property type="entry name" value="PROTEIN ENDOSPERM DEFECTIVE 1-RELATED"/>
    <property type="match status" value="1"/>
</dbReference>
<evidence type="ECO:0000313" key="3">
    <source>
        <dbReference type="EnsemblPlants" id="LPERR09G02800.1"/>
    </source>
</evidence>
<dbReference type="InterPro" id="IPR007573">
    <property type="entry name" value="QWRF"/>
</dbReference>
<feature type="region of interest" description="Disordered" evidence="2">
    <location>
        <begin position="1"/>
        <end position="167"/>
    </location>
</feature>
<dbReference type="STRING" id="77586.A0A0D9XC27"/>
<dbReference type="GO" id="GO:0005737">
    <property type="term" value="C:cytoplasm"/>
    <property type="evidence" value="ECO:0007669"/>
    <property type="project" value="TreeGrafter"/>
</dbReference>
<evidence type="ECO:0008006" key="5">
    <source>
        <dbReference type="Google" id="ProtNLM"/>
    </source>
</evidence>
<dbReference type="GO" id="GO:0005880">
    <property type="term" value="C:nuclear microtubule"/>
    <property type="evidence" value="ECO:0007669"/>
    <property type="project" value="TreeGrafter"/>
</dbReference>
<keyword evidence="4" id="KW-1185">Reference proteome</keyword>
<feature type="compositionally biased region" description="Low complexity" evidence="2">
    <location>
        <begin position="59"/>
        <end position="74"/>
    </location>
</feature>
<evidence type="ECO:0000313" key="4">
    <source>
        <dbReference type="Proteomes" id="UP000032180"/>
    </source>
</evidence>
<evidence type="ECO:0000256" key="1">
    <source>
        <dbReference type="ARBA" id="ARBA00010016"/>
    </source>
</evidence>
<sequence>MAAAAAFPSSPRTEMPAAADLPPPPLQLQIPGTTRRPRPRTREVSSRYLSSTPGPAVPSSPRLSTASSTRSRSPTPSPRAHHRPRVATPFANENHPPPPPPPSTAWRRRAVQKLFDEGPTNPRASVSAATAAGTTPRHLPRSTSGPTTARRGYPRMPTPARAASCPTSSAAGDDAASCCSSDTASTTTFTDFSSEAEGIAIPAAPCESPPLLGPATCRGGRLSSELRSSVPESGGVSGRASNPLCYRSLNSALSGCPAPSGKAVNAARPPQPHGAKAAESKKVAVIGGRKVPGKQQEDVHQLRMLENTYMQYRLMNARAATTDKAKTSAAVKSLFGLNEKITGLRESVAEKRAEVERIKREQRLCAVVDAQVPYLDQWSDIEGEHSSCLDGVTSALYNASLRLPVIGNVRAKSEEITEALTSTAQLLEPLSLCVSNFLPKVQEVDDVAAKVAQVVAGERALVEECGNLLYQAHNLQMREYSLRSQLMQLKQQ</sequence>